<evidence type="ECO:0000256" key="5">
    <source>
        <dbReference type="ARBA" id="ARBA00060329"/>
    </source>
</evidence>
<sequence length="153" mass="17190">MSKKSRDDQFRRIDVDKYDEDKFDDDEGEEDNDHAQFSSREADVKKMVTSSDLSSALGCALKDPPVNTKDLQLKAKNFALVLDVLGRFKAADIEKAVKDLSSEELDILMKYLYRGFAEPTENSCGVLLNWHQQITAVGGLGSIIRVMAERKTV</sequence>
<comment type="similarity">
    <text evidence="2 6">Belongs to the ARPC5 family.</text>
</comment>
<dbReference type="SUPFAM" id="SSF69103">
    <property type="entry name" value="Arp2/3 complex 16 kDa subunit ARPC5"/>
    <property type="match status" value="1"/>
</dbReference>
<feature type="compositionally biased region" description="Acidic residues" evidence="7">
    <location>
        <begin position="21"/>
        <end position="32"/>
    </location>
</feature>
<proteinExistence type="evidence at transcript level"/>
<protein>
    <recommendedName>
        <fullName evidence="6">Actin-related protein 2/3 complex subunit 5</fullName>
    </recommendedName>
</protein>
<evidence type="ECO:0000256" key="6">
    <source>
        <dbReference type="RuleBase" id="RU004301"/>
    </source>
</evidence>
<organism evidence="8">
    <name type="scientific">Halisarca dujardinii</name>
    <name type="common">Dujardin's slime sponge</name>
    <dbReference type="NCBI Taxonomy" id="2583056"/>
    <lineage>
        <taxon>Eukaryota</taxon>
        <taxon>Metazoa</taxon>
        <taxon>Porifera</taxon>
        <taxon>Demospongiae</taxon>
        <taxon>Verongimorpha</taxon>
        <taxon>Chondrillida</taxon>
        <taxon>Halisarcidae</taxon>
        <taxon>Halisarca</taxon>
    </lineage>
</organism>
<dbReference type="AlphaFoldDB" id="A0A9E9JMI2"/>
<evidence type="ECO:0000313" key="8">
    <source>
        <dbReference type="EMBL" id="WAQ15588.1"/>
    </source>
</evidence>
<dbReference type="InterPro" id="IPR036743">
    <property type="entry name" value="ARPC5_sf"/>
</dbReference>
<dbReference type="InterPro" id="IPR006789">
    <property type="entry name" value="ARPC5"/>
</dbReference>
<dbReference type="GO" id="GO:0030833">
    <property type="term" value="P:regulation of actin filament polymerization"/>
    <property type="evidence" value="ECO:0007669"/>
    <property type="project" value="InterPro"/>
</dbReference>
<dbReference type="PANTHER" id="PTHR12644">
    <property type="entry name" value="ARP2/3 COMPLEX 16 KD SUBUNIT P16-ARC"/>
    <property type="match status" value="1"/>
</dbReference>
<evidence type="ECO:0000256" key="2">
    <source>
        <dbReference type="ARBA" id="ARBA00006084"/>
    </source>
</evidence>
<dbReference type="FunFam" id="1.25.40.190:FF:000003">
    <property type="entry name" value="Actin-related protein 2/3 complex subunit 5"/>
    <property type="match status" value="1"/>
</dbReference>
<dbReference type="EMBL" id="ON088643">
    <property type="protein sequence ID" value="WAQ15588.1"/>
    <property type="molecule type" value="mRNA"/>
</dbReference>
<comment type="function">
    <text evidence="6">Functions as component of the Arp2/3 complex which is involved in regulation of actin polymerization and together with an activating nucleation-promoting factor (NPF) mediates the formation of branched actin networks. Arp2/3 complex plays a critical role in the control of cell morphogenesis via the modulation of cell polarity development.</text>
</comment>
<dbReference type="Pfam" id="PF04699">
    <property type="entry name" value="P16-Arc"/>
    <property type="match status" value="1"/>
</dbReference>
<dbReference type="PIRSF" id="PIRSF039096">
    <property type="entry name" value="p16-ARC"/>
    <property type="match status" value="1"/>
</dbReference>
<evidence type="ECO:0000256" key="3">
    <source>
        <dbReference type="ARBA" id="ARBA00022490"/>
    </source>
</evidence>
<accession>A0A9E9JMI2</accession>
<keyword evidence="3" id="KW-0963">Cytoplasm</keyword>
<comment type="subcellular location">
    <subcellularLocation>
        <location evidence="1">Cytoplasm</location>
        <location evidence="1">Cytoskeleton</location>
    </subcellularLocation>
</comment>
<keyword evidence="4 6" id="KW-0206">Cytoskeleton</keyword>
<evidence type="ECO:0000256" key="7">
    <source>
        <dbReference type="SAM" id="MobiDB-lite"/>
    </source>
</evidence>
<dbReference type="GO" id="GO:0005885">
    <property type="term" value="C:Arp2/3 protein complex"/>
    <property type="evidence" value="ECO:0007669"/>
    <property type="project" value="InterPro"/>
</dbReference>
<dbReference type="GO" id="GO:0034314">
    <property type="term" value="P:Arp2/3 complex-mediated actin nucleation"/>
    <property type="evidence" value="ECO:0007669"/>
    <property type="project" value="InterPro"/>
</dbReference>
<evidence type="ECO:0000256" key="4">
    <source>
        <dbReference type="ARBA" id="ARBA00023212"/>
    </source>
</evidence>
<name>A0A9E9JMI2_HALDU</name>
<dbReference type="Gene3D" id="1.25.40.190">
    <property type="entry name" value="Actin-related protein 2/3 complex subunit 5"/>
    <property type="match status" value="1"/>
</dbReference>
<reference evidence="8" key="1">
    <citation type="submission" date="2022-03" db="EMBL/GenBank/DDBJ databases">
        <authorList>
            <person name="Mikhailov K."/>
            <person name="Kravchuk O."/>
            <person name="Lyupina Y."/>
            <person name="Adameyko K."/>
        </authorList>
    </citation>
    <scope>NUCLEOTIDE SEQUENCE</scope>
</reference>
<feature type="region of interest" description="Disordered" evidence="7">
    <location>
        <begin position="19"/>
        <end position="43"/>
    </location>
</feature>
<comment type="function">
    <text evidence="5">Functions as a component of the Arp2/3 complex which is involved in regulation of actin polymerization and together with an activating nucleation-promoting factor (NPF) mediates the formation of branched actin networks.</text>
</comment>
<evidence type="ECO:0000256" key="1">
    <source>
        <dbReference type="ARBA" id="ARBA00004245"/>
    </source>
</evidence>